<proteinExistence type="predicted"/>
<reference evidence="1" key="1">
    <citation type="submission" date="2014-09" db="EMBL/GenBank/DDBJ databases">
        <authorList>
            <person name="Magalhaes I.L.F."/>
            <person name="Oliveira U."/>
            <person name="Santos F.R."/>
            <person name="Vidigal T.H.D.A."/>
            <person name="Brescovit A.D."/>
            <person name="Santos A.J."/>
        </authorList>
    </citation>
    <scope>NUCLEOTIDE SEQUENCE</scope>
    <source>
        <tissue evidence="1">Shoot tissue taken approximately 20 cm above the soil surface</tissue>
    </source>
</reference>
<dbReference type="EMBL" id="GBRH01247624">
    <property type="protein sequence ID" value="JAD50271.1"/>
    <property type="molecule type" value="Transcribed_RNA"/>
</dbReference>
<name>A0A0A9AGJ3_ARUDO</name>
<accession>A0A0A9AGJ3</accession>
<dbReference type="AlphaFoldDB" id="A0A0A9AGJ3"/>
<evidence type="ECO:0000313" key="1">
    <source>
        <dbReference type="EMBL" id="JAD50271.1"/>
    </source>
</evidence>
<sequence length="115" mass="13006">MKSDKGGMFFRTTRVAMQMHHQLAACCLCYKLRTMTCIEVHIVQRIRLVLGHFTSKFSSVLHVWLVLPYICASVEMNIQLPPYSTNIQTMVSHSPKTTGKVVFPVASIMCVLFGL</sequence>
<protein>
    <submittedName>
        <fullName evidence="1">Uncharacterized protein</fullName>
    </submittedName>
</protein>
<organism evidence="1">
    <name type="scientific">Arundo donax</name>
    <name type="common">Giant reed</name>
    <name type="synonym">Donax arundinaceus</name>
    <dbReference type="NCBI Taxonomy" id="35708"/>
    <lineage>
        <taxon>Eukaryota</taxon>
        <taxon>Viridiplantae</taxon>
        <taxon>Streptophyta</taxon>
        <taxon>Embryophyta</taxon>
        <taxon>Tracheophyta</taxon>
        <taxon>Spermatophyta</taxon>
        <taxon>Magnoliopsida</taxon>
        <taxon>Liliopsida</taxon>
        <taxon>Poales</taxon>
        <taxon>Poaceae</taxon>
        <taxon>PACMAD clade</taxon>
        <taxon>Arundinoideae</taxon>
        <taxon>Arundineae</taxon>
        <taxon>Arundo</taxon>
    </lineage>
</organism>
<reference evidence="1" key="2">
    <citation type="journal article" date="2015" name="Data Brief">
        <title>Shoot transcriptome of the giant reed, Arundo donax.</title>
        <authorList>
            <person name="Barrero R.A."/>
            <person name="Guerrero F.D."/>
            <person name="Moolhuijzen P."/>
            <person name="Goolsby J.A."/>
            <person name="Tidwell J."/>
            <person name="Bellgard S.E."/>
            <person name="Bellgard M.I."/>
        </authorList>
    </citation>
    <scope>NUCLEOTIDE SEQUENCE</scope>
    <source>
        <tissue evidence="1">Shoot tissue taken approximately 20 cm above the soil surface</tissue>
    </source>
</reference>